<dbReference type="PANTHER" id="PTHR33285">
    <property type="entry name" value="PHYTOSULFOKINES 3"/>
    <property type="match status" value="1"/>
</dbReference>
<keyword evidence="4 9" id="KW-0964">Secreted</keyword>
<evidence type="ECO:0000256" key="7">
    <source>
        <dbReference type="ARBA" id="ARBA00022782"/>
    </source>
</evidence>
<gene>
    <name evidence="11" type="ORF">C3L33_10828</name>
</gene>
<dbReference type="InterPro" id="IPR009438">
    <property type="entry name" value="Phytosulfokine"/>
</dbReference>
<dbReference type="GO" id="GO:0030154">
    <property type="term" value="P:cell differentiation"/>
    <property type="evidence" value="ECO:0007669"/>
    <property type="project" value="UniProtKB-UniRule"/>
</dbReference>
<organism evidence="11 12">
    <name type="scientific">Rhododendron williamsianum</name>
    <dbReference type="NCBI Taxonomy" id="262921"/>
    <lineage>
        <taxon>Eukaryota</taxon>
        <taxon>Viridiplantae</taxon>
        <taxon>Streptophyta</taxon>
        <taxon>Embryophyta</taxon>
        <taxon>Tracheophyta</taxon>
        <taxon>Spermatophyta</taxon>
        <taxon>Magnoliopsida</taxon>
        <taxon>eudicotyledons</taxon>
        <taxon>Gunneridae</taxon>
        <taxon>Pentapetalae</taxon>
        <taxon>asterids</taxon>
        <taxon>Ericales</taxon>
        <taxon>Ericaceae</taxon>
        <taxon>Ericoideae</taxon>
        <taxon>Rhodoreae</taxon>
        <taxon>Rhododendron</taxon>
    </lineage>
</organism>
<dbReference type="GO" id="GO:0008083">
    <property type="term" value="F:growth factor activity"/>
    <property type="evidence" value="ECO:0007669"/>
    <property type="project" value="UniProtKB-UniRule"/>
</dbReference>
<feature type="compositionally biased region" description="Polar residues" evidence="10">
    <location>
        <begin position="29"/>
        <end position="40"/>
    </location>
</feature>
<evidence type="ECO:0000256" key="5">
    <source>
        <dbReference type="ARBA" id="ARBA00022641"/>
    </source>
</evidence>
<dbReference type="Pfam" id="PF06404">
    <property type="entry name" value="PSK"/>
    <property type="match status" value="1"/>
</dbReference>
<comment type="PTM">
    <text evidence="9">PSK-alpha is produced by endopeptidase digestion. PSK-beta is produced from PSK-alpha by exopeptidase digestion.</text>
</comment>
<keyword evidence="7 9" id="KW-0221">Differentiation</keyword>
<evidence type="ECO:0000256" key="8">
    <source>
        <dbReference type="ARBA" id="ARBA00023030"/>
    </source>
</evidence>
<evidence type="ECO:0000256" key="3">
    <source>
        <dbReference type="ARBA" id="ARBA00022473"/>
    </source>
</evidence>
<comment type="PTM">
    <text evidence="9">Sulfation is important for activity and for the binding to a putative membrane receptor.</text>
</comment>
<keyword evidence="5 9" id="KW-0765">Sulfation</keyword>
<feature type="non-terminal residue" evidence="11">
    <location>
        <position position="1"/>
    </location>
</feature>
<evidence type="ECO:0000256" key="6">
    <source>
        <dbReference type="ARBA" id="ARBA00022729"/>
    </source>
</evidence>
<dbReference type="OrthoDB" id="1858282at2759"/>
<feature type="chain" id="PRO_5031594432" description="Phytosulfokine" evidence="9">
    <location>
        <begin position="22"/>
        <end position="78"/>
    </location>
</feature>
<evidence type="ECO:0000256" key="4">
    <source>
        <dbReference type="ARBA" id="ARBA00022525"/>
    </source>
</evidence>
<comment type="function">
    <text evidence="9">Promotes plant cell differentiation, organogenesis and somatic embryogenesis as well as cell proliferation.</text>
</comment>
<feature type="region of interest" description="Disordered" evidence="10">
    <location>
        <begin position="24"/>
        <end position="49"/>
    </location>
</feature>
<keyword evidence="12" id="KW-1185">Reference proteome</keyword>
<comment type="similarity">
    <text evidence="2 9">Belongs to the phytosulfokine family.</text>
</comment>
<feature type="signal peptide" evidence="9">
    <location>
        <begin position="1"/>
        <end position="21"/>
    </location>
</feature>
<dbReference type="GO" id="GO:0005576">
    <property type="term" value="C:extracellular region"/>
    <property type="evidence" value="ECO:0007669"/>
    <property type="project" value="UniProtKB-SubCell"/>
</dbReference>
<dbReference type="Proteomes" id="UP000428333">
    <property type="component" value="Linkage Group LG06"/>
</dbReference>
<evidence type="ECO:0000256" key="1">
    <source>
        <dbReference type="ARBA" id="ARBA00004613"/>
    </source>
</evidence>
<keyword evidence="6 9" id="KW-0732">Signal</keyword>
<evidence type="ECO:0000313" key="11">
    <source>
        <dbReference type="EMBL" id="KAE9457270.1"/>
    </source>
</evidence>
<evidence type="ECO:0000256" key="9">
    <source>
        <dbReference type="RuleBase" id="RU368031"/>
    </source>
</evidence>
<evidence type="ECO:0000256" key="10">
    <source>
        <dbReference type="SAM" id="MobiDB-lite"/>
    </source>
</evidence>
<comment type="caution">
    <text evidence="11">The sequence shown here is derived from an EMBL/GenBank/DDBJ whole genome shotgun (WGS) entry which is preliminary data.</text>
</comment>
<sequence length="78" mass="8889">MSKFTALFMVALLLSTALTYARPGPDLVKTQNQDAATESTNEMDQEENCEGLERDECLMRRTLAAHLDYIYTQKHHNP</sequence>
<reference evidence="11 12" key="1">
    <citation type="journal article" date="2019" name="Genome Biol. Evol.">
        <title>The Rhododendron genome and chromosomal organization provide insight into shared whole-genome duplications across the heath family (Ericaceae).</title>
        <authorList>
            <person name="Soza V.L."/>
            <person name="Lindsley D."/>
            <person name="Waalkes A."/>
            <person name="Ramage E."/>
            <person name="Patwardhan R.P."/>
            <person name="Burton J.N."/>
            <person name="Adey A."/>
            <person name="Kumar A."/>
            <person name="Qiu R."/>
            <person name="Shendure J."/>
            <person name="Hall B."/>
        </authorList>
    </citation>
    <scope>NUCLEOTIDE SEQUENCE [LARGE SCALE GENOMIC DNA]</scope>
    <source>
        <strain evidence="11">RSF 1966-606</strain>
    </source>
</reference>
<evidence type="ECO:0000256" key="2">
    <source>
        <dbReference type="ARBA" id="ARBA00010781"/>
    </source>
</evidence>
<dbReference type="GO" id="GO:0008283">
    <property type="term" value="P:cell population proliferation"/>
    <property type="evidence" value="ECO:0007669"/>
    <property type="project" value="UniProtKB-UniRule"/>
</dbReference>
<proteinExistence type="inferred from homology"/>
<accession>A0A6A4LFX6</accession>
<dbReference type="EMBL" id="QEFC01001522">
    <property type="protein sequence ID" value="KAE9457270.1"/>
    <property type="molecule type" value="Genomic_DNA"/>
</dbReference>
<protein>
    <recommendedName>
        <fullName evidence="9">Phytosulfokine</fullName>
    </recommendedName>
    <component>
        <recommendedName>
            <fullName evidence="9">Phytosulfokine-alpha</fullName>
            <shortName evidence="9">PSK-alpha</shortName>
            <shortName evidence="9">Phytosulfokine-a</shortName>
        </recommendedName>
    </component>
    <component>
        <recommendedName>
            <fullName evidence="9">Phytosulfokine-beta</fullName>
            <shortName evidence="9">PSK-beta</shortName>
            <shortName evidence="9">Phytosulfokine-b</shortName>
        </recommendedName>
    </component>
</protein>
<name>A0A6A4LFX6_9ERIC</name>
<keyword evidence="3 9" id="KW-0217">Developmental protein</keyword>
<keyword evidence="8 9" id="KW-0339">Growth factor</keyword>
<dbReference type="PANTHER" id="PTHR33285:SF55">
    <property type="entry name" value="PHYTOSULFOKINES 3"/>
    <property type="match status" value="1"/>
</dbReference>
<dbReference type="AlphaFoldDB" id="A0A6A4LFX6"/>
<evidence type="ECO:0000313" key="12">
    <source>
        <dbReference type="Proteomes" id="UP000428333"/>
    </source>
</evidence>
<comment type="subcellular location">
    <subcellularLocation>
        <location evidence="1 9">Secreted</location>
    </subcellularLocation>
</comment>